<name>A0ABW2B2B9_9RHOB</name>
<organism evidence="1 2">
    <name type="scientific">Sulfitobacter porphyrae</name>
    <dbReference type="NCBI Taxonomy" id="1246864"/>
    <lineage>
        <taxon>Bacteria</taxon>
        <taxon>Pseudomonadati</taxon>
        <taxon>Pseudomonadota</taxon>
        <taxon>Alphaproteobacteria</taxon>
        <taxon>Rhodobacterales</taxon>
        <taxon>Roseobacteraceae</taxon>
        <taxon>Sulfitobacter</taxon>
    </lineage>
</organism>
<accession>A0ABW2B2B9</accession>
<dbReference type="Proteomes" id="UP001596353">
    <property type="component" value="Unassembled WGS sequence"/>
</dbReference>
<comment type="caution">
    <text evidence="1">The sequence shown here is derived from an EMBL/GenBank/DDBJ whole genome shotgun (WGS) entry which is preliminary data.</text>
</comment>
<reference evidence="2" key="1">
    <citation type="journal article" date="2019" name="Int. J. Syst. Evol. Microbiol.">
        <title>The Global Catalogue of Microorganisms (GCM) 10K type strain sequencing project: providing services to taxonomists for standard genome sequencing and annotation.</title>
        <authorList>
            <consortium name="The Broad Institute Genomics Platform"/>
            <consortium name="The Broad Institute Genome Sequencing Center for Infectious Disease"/>
            <person name="Wu L."/>
            <person name="Ma J."/>
        </authorList>
    </citation>
    <scope>NUCLEOTIDE SEQUENCE [LARGE SCALE GENOMIC DNA]</scope>
    <source>
        <strain evidence="2">CCUG 66188</strain>
    </source>
</reference>
<proteinExistence type="predicted"/>
<evidence type="ECO:0000313" key="1">
    <source>
        <dbReference type="EMBL" id="MFC6759840.1"/>
    </source>
</evidence>
<evidence type="ECO:0000313" key="2">
    <source>
        <dbReference type="Proteomes" id="UP001596353"/>
    </source>
</evidence>
<protein>
    <submittedName>
        <fullName evidence="1">Uncharacterized protein</fullName>
    </submittedName>
</protein>
<sequence>MKIRQAEIRDVRQMSDFLTRLRELGKRRNPSDADFVRLSTILKTPTGSAAQWQKMPMRRFWVSSR</sequence>
<dbReference type="EMBL" id="JBHSWG010000001">
    <property type="protein sequence ID" value="MFC6759840.1"/>
    <property type="molecule type" value="Genomic_DNA"/>
</dbReference>
<gene>
    <name evidence="1" type="ORF">ACFQFQ_10610</name>
</gene>
<keyword evidence="2" id="KW-1185">Reference proteome</keyword>